<sequence length="712" mass="79611">MSGTTEDVMVSGDERGRETQVAVQPKKARGSSKSRQAVDIATLMVKVDALEETLHEVIARVDKVESDAETLETHTLEQLDGLRSSVDSNLNAEVERAESMRRLEVKVMDAITVMQDQLNSLKTSLERQTPLVGGTSGAREVRLDLPKPKEFQGIRDAKEVENFLWQMERYSESLNLVDDATKVRTASLFLSDNAMLWWRRKHADMERGLCKNETWDDFKRELKKQFYPENVVYVAHKRLRELRHKTTIQDYVRDFTTLTLQIPNLSDKESLFYFVDGLQNWAKHELQRRGVASVDEAIAIAESLTDYPRGEKGETSGPKSSEPNHGNGGGDKGKEFIKGGTGKTSQRDQLEDRKKKTMSCFVCKGPHRMEKCPKLGSLSALVQGNEGPEEEEPTVRMGSLRVLNALKAKHEEPSSKSKGLMFVDVKLHRKPVKVMVHTGATHNFITPEEAKRIGLSVTQGRGWWKSVNTPAKPLEGIARGVELCMGSWKGTVDLSVTPMDDFNMVLGMDFLRKAKVILMPGEDSLCFFEKGIGCIVPTTSNERDVGLPVTYLATLKVVDPEEKDHGDLPPVVKRSGNPIPPRLQEKLPPGREVDCGMEHEVGTANTMGDVLGQRVQATSSSRGKSTRRRKKLANGKKRGTKYRVGDKVMVKLPPHQTNGFRGLVRGPFKIVGRVGRSSYKLDLPSNSKVQPVFHVRMLRPFHEDRGDPGPTQ</sequence>
<evidence type="ECO:0008006" key="6">
    <source>
        <dbReference type="Google" id="ProtNLM"/>
    </source>
</evidence>
<dbReference type="PANTHER" id="PTHR15503">
    <property type="entry name" value="LDOC1 RELATED"/>
    <property type="match status" value="1"/>
</dbReference>
<feature type="compositionally biased region" description="Basic residues" evidence="1">
    <location>
        <begin position="624"/>
        <end position="639"/>
    </location>
</feature>
<dbReference type="PANTHER" id="PTHR15503:SF45">
    <property type="entry name" value="RNA-DIRECTED DNA POLYMERASE HOMOLOG"/>
    <property type="match status" value="1"/>
</dbReference>
<dbReference type="InterPro" id="IPR032567">
    <property type="entry name" value="RTL1-rel"/>
</dbReference>
<protein>
    <recommendedName>
        <fullName evidence="6">Retrotransposon gag domain-containing protein</fullName>
    </recommendedName>
</protein>
<dbReference type="Gene3D" id="2.40.70.10">
    <property type="entry name" value="Acid Proteases"/>
    <property type="match status" value="1"/>
</dbReference>
<evidence type="ECO:0000259" key="2">
    <source>
        <dbReference type="Pfam" id="PF03732"/>
    </source>
</evidence>
<feature type="region of interest" description="Disordered" evidence="1">
    <location>
        <begin position="1"/>
        <end position="31"/>
    </location>
</feature>
<gene>
    <name evidence="4" type="ORF">QN277_004940</name>
</gene>
<dbReference type="EMBL" id="JAWXYG010000011">
    <property type="protein sequence ID" value="KAK4258498.1"/>
    <property type="molecule type" value="Genomic_DNA"/>
</dbReference>
<dbReference type="InterPro" id="IPR056924">
    <property type="entry name" value="SH3_Tf2-1"/>
</dbReference>
<feature type="domain" description="Retrotransposon gag" evidence="2">
    <location>
        <begin position="186"/>
        <end position="279"/>
    </location>
</feature>
<evidence type="ECO:0000259" key="3">
    <source>
        <dbReference type="Pfam" id="PF24626"/>
    </source>
</evidence>
<dbReference type="Pfam" id="PF13975">
    <property type="entry name" value="gag-asp_proteas"/>
    <property type="match status" value="1"/>
</dbReference>
<name>A0AAE1IW22_9FABA</name>
<evidence type="ECO:0000313" key="5">
    <source>
        <dbReference type="Proteomes" id="UP001293593"/>
    </source>
</evidence>
<comment type="caution">
    <text evidence="4">The sequence shown here is derived from an EMBL/GenBank/DDBJ whole genome shotgun (WGS) entry which is preliminary data.</text>
</comment>
<dbReference type="CDD" id="cd00303">
    <property type="entry name" value="retropepsin_like"/>
    <property type="match status" value="1"/>
</dbReference>
<keyword evidence="5" id="KW-1185">Reference proteome</keyword>
<evidence type="ECO:0000313" key="4">
    <source>
        <dbReference type="EMBL" id="KAK4258498.1"/>
    </source>
</evidence>
<dbReference type="Proteomes" id="UP001293593">
    <property type="component" value="Unassembled WGS sequence"/>
</dbReference>
<dbReference type="AlphaFoldDB" id="A0AAE1IW22"/>
<accession>A0AAE1IW22</accession>
<organism evidence="4 5">
    <name type="scientific">Acacia crassicarpa</name>
    <name type="common">northern wattle</name>
    <dbReference type="NCBI Taxonomy" id="499986"/>
    <lineage>
        <taxon>Eukaryota</taxon>
        <taxon>Viridiplantae</taxon>
        <taxon>Streptophyta</taxon>
        <taxon>Embryophyta</taxon>
        <taxon>Tracheophyta</taxon>
        <taxon>Spermatophyta</taxon>
        <taxon>Magnoliopsida</taxon>
        <taxon>eudicotyledons</taxon>
        <taxon>Gunneridae</taxon>
        <taxon>Pentapetalae</taxon>
        <taxon>rosids</taxon>
        <taxon>fabids</taxon>
        <taxon>Fabales</taxon>
        <taxon>Fabaceae</taxon>
        <taxon>Caesalpinioideae</taxon>
        <taxon>mimosoid clade</taxon>
        <taxon>Acacieae</taxon>
        <taxon>Acacia</taxon>
    </lineage>
</organism>
<dbReference type="Pfam" id="PF24626">
    <property type="entry name" value="SH3_Tf2-1"/>
    <property type="match status" value="1"/>
</dbReference>
<feature type="region of interest" description="Disordered" evidence="1">
    <location>
        <begin position="562"/>
        <end position="591"/>
    </location>
</feature>
<feature type="domain" description="Tf2-1-like SH3-like" evidence="3">
    <location>
        <begin position="663"/>
        <end position="702"/>
    </location>
</feature>
<dbReference type="Pfam" id="PF03732">
    <property type="entry name" value="Retrotrans_gag"/>
    <property type="match status" value="1"/>
</dbReference>
<evidence type="ECO:0000256" key="1">
    <source>
        <dbReference type="SAM" id="MobiDB-lite"/>
    </source>
</evidence>
<reference evidence="4" key="1">
    <citation type="submission" date="2023-10" db="EMBL/GenBank/DDBJ databases">
        <title>Chromosome-level genome of the transformable northern wattle, Acacia crassicarpa.</title>
        <authorList>
            <person name="Massaro I."/>
            <person name="Sinha N.R."/>
            <person name="Poethig S."/>
            <person name="Leichty A.R."/>
        </authorList>
    </citation>
    <scope>NUCLEOTIDE SEQUENCE</scope>
    <source>
        <strain evidence="4">Acra3RX</strain>
        <tissue evidence="4">Leaf</tissue>
    </source>
</reference>
<dbReference type="InterPro" id="IPR021109">
    <property type="entry name" value="Peptidase_aspartic_dom_sf"/>
</dbReference>
<dbReference type="SUPFAM" id="SSF50630">
    <property type="entry name" value="Acid proteases"/>
    <property type="match status" value="1"/>
</dbReference>
<dbReference type="InterPro" id="IPR005162">
    <property type="entry name" value="Retrotrans_gag_dom"/>
</dbReference>
<proteinExistence type="predicted"/>
<feature type="region of interest" description="Disordered" evidence="1">
    <location>
        <begin position="305"/>
        <end position="352"/>
    </location>
</feature>
<feature type="region of interest" description="Disordered" evidence="1">
    <location>
        <begin position="614"/>
        <end position="639"/>
    </location>
</feature>